<reference evidence="3" key="2">
    <citation type="submission" date="2024-10" db="UniProtKB">
        <authorList>
            <consortium name="EnsemblProtists"/>
        </authorList>
    </citation>
    <scope>IDENTIFICATION</scope>
</reference>
<sequence length="240" mass="24721">MISTHPPSCPAPYAYFDAIGCEGCDAPKYKGCCTTTTHYERPGVDPTKWKCHCDYSDACESCCGSTCCGARSVCCGDGESGSCHDVESGSCRGGVWKFWPPPPSPPPPPPPSPPPPPPTPPGSPAPPAPPPSPPSAPPPPSPLPYLLAVGAAVLLLLLCVFVAFARRRSRDADRRRVGERARARAALSGLAAIRAAESGGGTEVSPARGVLDAPLLAGQPPADASNTNATVANQPTDQYI</sequence>
<dbReference type="HOGENOM" id="CLU_1158197_0_0_1"/>
<evidence type="ECO:0000256" key="2">
    <source>
        <dbReference type="SAM" id="Phobius"/>
    </source>
</evidence>
<proteinExistence type="predicted"/>
<dbReference type="KEGG" id="ehx:EMIHUDRAFT_432534"/>
<dbReference type="EnsemblProtists" id="EOD14609">
    <property type="protein sequence ID" value="EOD14609"/>
    <property type="gene ID" value="EMIHUDRAFT_432534"/>
</dbReference>
<dbReference type="PRINTS" id="PR01217">
    <property type="entry name" value="PRICHEXTENSN"/>
</dbReference>
<keyword evidence="2" id="KW-0472">Membrane</keyword>
<evidence type="ECO:0008006" key="5">
    <source>
        <dbReference type="Google" id="ProtNLM"/>
    </source>
</evidence>
<dbReference type="GeneID" id="17260894"/>
<keyword evidence="2" id="KW-1133">Transmembrane helix</keyword>
<name>A0A0D3ITM4_EMIH1</name>
<accession>A0A0D3ITM4</accession>
<feature type="region of interest" description="Disordered" evidence="1">
    <location>
        <begin position="213"/>
        <end position="240"/>
    </location>
</feature>
<feature type="region of interest" description="Disordered" evidence="1">
    <location>
        <begin position="102"/>
        <end position="139"/>
    </location>
</feature>
<keyword evidence="4" id="KW-1185">Reference proteome</keyword>
<feature type="compositionally biased region" description="Polar residues" evidence="1">
    <location>
        <begin position="224"/>
        <end position="240"/>
    </location>
</feature>
<dbReference type="Proteomes" id="UP000013827">
    <property type="component" value="Unassembled WGS sequence"/>
</dbReference>
<evidence type="ECO:0000313" key="4">
    <source>
        <dbReference type="Proteomes" id="UP000013827"/>
    </source>
</evidence>
<evidence type="ECO:0000256" key="1">
    <source>
        <dbReference type="SAM" id="MobiDB-lite"/>
    </source>
</evidence>
<dbReference type="PaxDb" id="2903-EOD14609"/>
<feature type="transmembrane region" description="Helical" evidence="2">
    <location>
        <begin position="143"/>
        <end position="165"/>
    </location>
</feature>
<keyword evidence="2" id="KW-0812">Transmembrane</keyword>
<organism evidence="3 4">
    <name type="scientific">Emiliania huxleyi (strain CCMP1516)</name>
    <dbReference type="NCBI Taxonomy" id="280463"/>
    <lineage>
        <taxon>Eukaryota</taxon>
        <taxon>Haptista</taxon>
        <taxon>Haptophyta</taxon>
        <taxon>Prymnesiophyceae</taxon>
        <taxon>Isochrysidales</taxon>
        <taxon>Noelaerhabdaceae</taxon>
        <taxon>Emiliania</taxon>
    </lineage>
</organism>
<dbReference type="RefSeq" id="XP_005767038.1">
    <property type="nucleotide sequence ID" value="XM_005766981.1"/>
</dbReference>
<evidence type="ECO:0000313" key="3">
    <source>
        <dbReference type="EnsemblProtists" id="EOD14609"/>
    </source>
</evidence>
<dbReference type="AlphaFoldDB" id="A0A0D3ITM4"/>
<protein>
    <recommendedName>
        <fullName evidence="5">TNFR-Cys domain-containing protein</fullName>
    </recommendedName>
</protein>
<reference evidence="4" key="1">
    <citation type="journal article" date="2013" name="Nature">
        <title>Pan genome of the phytoplankton Emiliania underpins its global distribution.</title>
        <authorList>
            <person name="Read B.A."/>
            <person name="Kegel J."/>
            <person name="Klute M.J."/>
            <person name="Kuo A."/>
            <person name="Lefebvre S.C."/>
            <person name="Maumus F."/>
            <person name="Mayer C."/>
            <person name="Miller J."/>
            <person name="Monier A."/>
            <person name="Salamov A."/>
            <person name="Young J."/>
            <person name="Aguilar M."/>
            <person name="Claverie J.M."/>
            <person name="Frickenhaus S."/>
            <person name="Gonzalez K."/>
            <person name="Herman E.K."/>
            <person name="Lin Y.C."/>
            <person name="Napier J."/>
            <person name="Ogata H."/>
            <person name="Sarno A.F."/>
            <person name="Shmutz J."/>
            <person name="Schroeder D."/>
            <person name="de Vargas C."/>
            <person name="Verret F."/>
            <person name="von Dassow P."/>
            <person name="Valentin K."/>
            <person name="Van de Peer Y."/>
            <person name="Wheeler G."/>
            <person name="Dacks J.B."/>
            <person name="Delwiche C.F."/>
            <person name="Dyhrman S.T."/>
            <person name="Glockner G."/>
            <person name="John U."/>
            <person name="Richards T."/>
            <person name="Worden A.Z."/>
            <person name="Zhang X."/>
            <person name="Grigoriev I.V."/>
            <person name="Allen A.E."/>
            <person name="Bidle K."/>
            <person name="Borodovsky M."/>
            <person name="Bowler C."/>
            <person name="Brownlee C."/>
            <person name="Cock J.M."/>
            <person name="Elias M."/>
            <person name="Gladyshev V.N."/>
            <person name="Groth M."/>
            <person name="Guda C."/>
            <person name="Hadaegh A."/>
            <person name="Iglesias-Rodriguez M.D."/>
            <person name="Jenkins J."/>
            <person name="Jones B.M."/>
            <person name="Lawson T."/>
            <person name="Leese F."/>
            <person name="Lindquist E."/>
            <person name="Lobanov A."/>
            <person name="Lomsadze A."/>
            <person name="Malik S.B."/>
            <person name="Marsh M.E."/>
            <person name="Mackinder L."/>
            <person name="Mock T."/>
            <person name="Mueller-Roeber B."/>
            <person name="Pagarete A."/>
            <person name="Parker M."/>
            <person name="Probert I."/>
            <person name="Quesneville H."/>
            <person name="Raines C."/>
            <person name="Rensing S.A."/>
            <person name="Riano-Pachon D.M."/>
            <person name="Richier S."/>
            <person name="Rokitta S."/>
            <person name="Shiraiwa Y."/>
            <person name="Soanes D.M."/>
            <person name="van der Giezen M."/>
            <person name="Wahlund T.M."/>
            <person name="Williams B."/>
            <person name="Wilson W."/>
            <person name="Wolfe G."/>
            <person name="Wurch L.L."/>
        </authorList>
    </citation>
    <scope>NUCLEOTIDE SEQUENCE</scope>
</reference>